<dbReference type="InterPro" id="IPR037401">
    <property type="entry name" value="SnoaL-like"/>
</dbReference>
<dbReference type="InterPro" id="IPR032710">
    <property type="entry name" value="NTF2-like_dom_sf"/>
</dbReference>
<accession>A0A1M4W016</accession>
<dbReference type="RefSeq" id="WP_072860700.1">
    <property type="nucleotide sequence ID" value="NZ_FQUX01000001.1"/>
</dbReference>
<sequence length="121" mass="13537">MVNYKPSIKEIAVSFSNGNFELAFPYLSENITWNIIGENVLTGKTDVIANCQQTAAYFKSVQTNFITDHIIVADNKVVVSGTAEFIKDGRRINFISACDVYEFNGNHVLEKISSYCISDKK</sequence>
<dbReference type="Pfam" id="PF12680">
    <property type="entry name" value="SnoaL_2"/>
    <property type="match status" value="1"/>
</dbReference>
<feature type="domain" description="SnoaL-like" evidence="1">
    <location>
        <begin position="15"/>
        <end position="107"/>
    </location>
</feature>
<keyword evidence="3" id="KW-1185">Reference proteome</keyword>
<proteinExistence type="predicted"/>
<evidence type="ECO:0000259" key="1">
    <source>
        <dbReference type="Pfam" id="PF12680"/>
    </source>
</evidence>
<organism evidence="2 3">
    <name type="scientific">Arenibacter palladensis</name>
    <dbReference type="NCBI Taxonomy" id="237373"/>
    <lineage>
        <taxon>Bacteria</taxon>
        <taxon>Pseudomonadati</taxon>
        <taxon>Bacteroidota</taxon>
        <taxon>Flavobacteriia</taxon>
        <taxon>Flavobacteriales</taxon>
        <taxon>Flavobacteriaceae</taxon>
        <taxon>Arenibacter</taxon>
    </lineage>
</organism>
<protein>
    <submittedName>
        <fullName evidence="2">SnoaL-like domain-containing protein</fullName>
    </submittedName>
</protein>
<dbReference type="EMBL" id="FQUX01000001">
    <property type="protein sequence ID" value="SHE74549.1"/>
    <property type="molecule type" value="Genomic_DNA"/>
</dbReference>
<dbReference type="Gene3D" id="3.10.450.50">
    <property type="match status" value="1"/>
</dbReference>
<gene>
    <name evidence="2" type="ORF">SAMN03080594_1011156</name>
</gene>
<dbReference type="AlphaFoldDB" id="A0A1M4W016"/>
<reference evidence="3" key="1">
    <citation type="submission" date="2016-11" db="EMBL/GenBank/DDBJ databases">
        <authorList>
            <person name="Varghese N."/>
            <person name="Submissions S."/>
        </authorList>
    </citation>
    <scope>NUCLEOTIDE SEQUENCE [LARGE SCALE GENOMIC DNA]</scope>
    <source>
        <strain evidence="3">DSM 17539</strain>
    </source>
</reference>
<dbReference type="Proteomes" id="UP000184406">
    <property type="component" value="Unassembled WGS sequence"/>
</dbReference>
<evidence type="ECO:0000313" key="3">
    <source>
        <dbReference type="Proteomes" id="UP000184406"/>
    </source>
</evidence>
<dbReference type="SUPFAM" id="SSF54427">
    <property type="entry name" value="NTF2-like"/>
    <property type="match status" value="1"/>
</dbReference>
<evidence type="ECO:0000313" key="2">
    <source>
        <dbReference type="EMBL" id="SHE74549.1"/>
    </source>
</evidence>
<name>A0A1M4W016_9FLAO</name>
<dbReference type="OrthoDB" id="6692273at2"/>